<dbReference type="EMBL" id="CP004121">
    <property type="protein sequence ID" value="AGF57824.1"/>
    <property type="molecule type" value="Genomic_DNA"/>
</dbReference>
<dbReference type="HOGENOM" id="CLU_159381_2_2_9"/>
<dbReference type="InterPro" id="IPR019812">
    <property type="entry name" value="Hydgase_assmbl_chp_CS"/>
</dbReference>
<dbReference type="Pfam" id="PF01455">
    <property type="entry name" value="HupF_HypC"/>
    <property type="match status" value="1"/>
</dbReference>
<gene>
    <name evidence="2" type="ORF">Cspa_c40710</name>
</gene>
<dbReference type="PANTHER" id="PTHR35177:SF2">
    <property type="entry name" value="HYDROGENASE MATURATION FACTOR HYBG"/>
    <property type="match status" value="1"/>
</dbReference>
<dbReference type="SUPFAM" id="SSF159127">
    <property type="entry name" value="HupF/HypC-like"/>
    <property type="match status" value="1"/>
</dbReference>
<dbReference type="InterPro" id="IPR001109">
    <property type="entry name" value="Hydrogenase_HupF/HypC"/>
</dbReference>
<dbReference type="RefSeq" id="WP_015394135.1">
    <property type="nucleotide sequence ID" value="NC_020291.1"/>
</dbReference>
<keyword evidence="3" id="KW-1185">Reference proteome</keyword>
<dbReference type="STRING" id="36745.CLSAP_38370"/>
<dbReference type="eggNOG" id="COG0298">
    <property type="taxonomic scope" value="Bacteria"/>
</dbReference>
<dbReference type="PATRIC" id="fig|931276.5.peg.4104"/>
<dbReference type="PANTHER" id="PTHR35177">
    <property type="entry name" value="HYDROGENASE MATURATION FACTOR HYBG"/>
    <property type="match status" value="1"/>
</dbReference>
<sequence length="74" mass="8257">MCLAVPGKILSLHEFRGIIEIGNMKREVFMQLIPDAKVGEYVLVHAGCAIEKIDEEEAAKTLELIKELSDNEIC</sequence>
<dbReference type="Proteomes" id="UP000011728">
    <property type="component" value="Chromosome"/>
</dbReference>
<dbReference type="GO" id="GO:0051604">
    <property type="term" value="P:protein maturation"/>
    <property type="evidence" value="ECO:0007669"/>
    <property type="project" value="TreeGrafter"/>
</dbReference>
<reference evidence="2 3" key="1">
    <citation type="submission" date="2013-02" db="EMBL/GenBank/DDBJ databases">
        <title>Genome sequence of Clostridium saccharoperbutylacetonicum N1-4(HMT).</title>
        <authorList>
            <person name="Poehlein A."/>
            <person name="Daniel R."/>
        </authorList>
    </citation>
    <scope>NUCLEOTIDE SEQUENCE [LARGE SCALE GENOMIC DNA]</scope>
    <source>
        <strain evidence="3">N1-4(HMT)</strain>
    </source>
</reference>
<evidence type="ECO:0000313" key="3">
    <source>
        <dbReference type="Proteomes" id="UP000011728"/>
    </source>
</evidence>
<dbReference type="AlphaFoldDB" id="M1MIS9"/>
<dbReference type="GO" id="GO:0005506">
    <property type="term" value="F:iron ion binding"/>
    <property type="evidence" value="ECO:0007669"/>
    <property type="project" value="TreeGrafter"/>
</dbReference>
<comment type="similarity">
    <text evidence="1">Belongs to the HupF/HypC family.</text>
</comment>
<name>M1MIS9_9CLOT</name>
<dbReference type="KEGG" id="csr:Cspa_c40710"/>
<evidence type="ECO:0000256" key="1">
    <source>
        <dbReference type="ARBA" id="ARBA00006018"/>
    </source>
</evidence>
<accession>M1MIS9</accession>
<organism evidence="2 3">
    <name type="scientific">Clostridium saccharoperbutylacetonicum N1-4(HMT)</name>
    <dbReference type="NCBI Taxonomy" id="931276"/>
    <lineage>
        <taxon>Bacteria</taxon>
        <taxon>Bacillati</taxon>
        <taxon>Bacillota</taxon>
        <taxon>Clostridia</taxon>
        <taxon>Eubacteriales</taxon>
        <taxon>Clostridiaceae</taxon>
        <taxon>Clostridium</taxon>
    </lineage>
</organism>
<dbReference type="Gene3D" id="2.30.30.140">
    <property type="match status" value="1"/>
</dbReference>
<dbReference type="PROSITE" id="PS01097">
    <property type="entry name" value="HUPF_HYPC"/>
    <property type="match status" value="1"/>
</dbReference>
<dbReference type="PRINTS" id="PR00445">
    <property type="entry name" value="HUPFHYPC"/>
</dbReference>
<proteinExistence type="inferred from homology"/>
<protein>
    <submittedName>
        <fullName evidence="2">Hydrogenase assembly chaperone HypC/HupF</fullName>
    </submittedName>
</protein>
<dbReference type="NCBIfam" id="TIGR00074">
    <property type="entry name" value="hypC_hupF"/>
    <property type="match status" value="1"/>
</dbReference>
<dbReference type="GO" id="GO:1902670">
    <property type="term" value="F:carbon dioxide binding"/>
    <property type="evidence" value="ECO:0007669"/>
    <property type="project" value="TreeGrafter"/>
</dbReference>
<dbReference type="OrthoDB" id="9806017at2"/>
<evidence type="ECO:0000313" key="2">
    <source>
        <dbReference type="EMBL" id="AGF57824.1"/>
    </source>
</evidence>